<dbReference type="STRING" id="1503925.TH53_18510"/>
<dbReference type="InterPro" id="IPR002747">
    <property type="entry name" value="SAM_OH_AdoTrfase"/>
</dbReference>
<evidence type="ECO:0000256" key="2">
    <source>
        <dbReference type="ARBA" id="ARBA00024035"/>
    </source>
</evidence>
<dbReference type="Pfam" id="PF20257">
    <property type="entry name" value="SAM_HAT_C"/>
    <property type="match status" value="1"/>
</dbReference>
<dbReference type="Pfam" id="PF01887">
    <property type="entry name" value="SAM_HAT_N"/>
    <property type="match status" value="1"/>
</dbReference>
<evidence type="ECO:0008006" key="7">
    <source>
        <dbReference type="Google" id="ProtNLM"/>
    </source>
</evidence>
<dbReference type="SUPFAM" id="SSF102522">
    <property type="entry name" value="Bacterial fluorinating enzyme, N-terminal domain"/>
    <property type="match status" value="1"/>
</dbReference>
<protein>
    <recommendedName>
        <fullName evidence="7">DNA-directed RNA polymerase subunit delta</fullName>
    </recommendedName>
</protein>
<dbReference type="InterPro" id="IPR023227">
    <property type="entry name" value="SAM_OH_AdoTrfase_C_sf"/>
</dbReference>
<evidence type="ECO:0000313" key="6">
    <source>
        <dbReference type="Proteomes" id="UP000032049"/>
    </source>
</evidence>
<evidence type="ECO:0000256" key="1">
    <source>
        <dbReference type="ARBA" id="ARBA00022691"/>
    </source>
</evidence>
<dbReference type="SUPFAM" id="SSF101852">
    <property type="entry name" value="Bacterial fluorinating enzyme, C-terminal domain"/>
    <property type="match status" value="1"/>
</dbReference>
<name>A0A0D0FTP1_9SPHI</name>
<dbReference type="EMBL" id="JXRA01000081">
    <property type="protein sequence ID" value="KIO75809.1"/>
    <property type="molecule type" value="Genomic_DNA"/>
</dbReference>
<evidence type="ECO:0000259" key="3">
    <source>
        <dbReference type="Pfam" id="PF01887"/>
    </source>
</evidence>
<keyword evidence="6" id="KW-1185">Reference proteome</keyword>
<keyword evidence="1" id="KW-0949">S-adenosyl-L-methionine</keyword>
<dbReference type="InterPro" id="IPR023228">
    <property type="entry name" value="SAM_OH_AdoTrfase_N_sf"/>
</dbReference>
<dbReference type="Gene3D" id="2.40.30.90">
    <property type="entry name" value="Bacterial fluorinating enzyme like"/>
    <property type="match status" value="1"/>
</dbReference>
<dbReference type="InterPro" id="IPR046469">
    <property type="entry name" value="SAM_HAT_N"/>
</dbReference>
<dbReference type="OrthoDB" id="9792195at2"/>
<dbReference type="PANTHER" id="PTHR35092">
    <property type="entry name" value="CHLORINASE MJ1651"/>
    <property type="match status" value="1"/>
</dbReference>
<dbReference type="AlphaFoldDB" id="A0A0D0FTP1"/>
<evidence type="ECO:0000313" key="5">
    <source>
        <dbReference type="EMBL" id="KIO75809.1"/>
    </source>
</evidence>
<dbReference type="PIRSF" id="PIRSF006779">
    <property type="entry name" value="UCP006779"/>
    <property type="match status" value="1"/>
</dbReference>
<accession>A0A0D0FTP1</accession>
<dbReference type="RefSeq" id="WP_041884156.1">
    <property type="nucleotide sequence ID" value="NZ_CP157278.1"/>
</dbReference>
<comment type="caution">
    <text evidence="5">The sequence shown here is derived from an EMBL/GenBank/DDBJ whole genome shotgun (WGS) entry which is preliminary data.</text>
</comment>
<evidence type="ECO:0000259" key="4">
    <source>
        <dbReference type="Pfam" id="PF20257"/>
    </source>
</evidence>
<dbReference type="Proteomes" id="UP000032049">
    <property type="component" value="Unassembled WGS sequence"/>
</dbReference>
<feature type="domain" description="S-adenosyl-l-methionine hydroxide adenosyltransferase C-terminal" evidence="4">
    <location>
        <begin position="201"/>
        <end position="294"/>
    </location>
</feature>
<comment type="similarity">
    <text evidence="2">Belongs to the SAM hydrolase / SAM-dependent halogenase family.</text>
</comment>
<gene>
    <name evidence="5" type="ORF">TH53_18510</name>
</gene>
<sequence>MIISVKRNFSLIFLLLITHLAYAQNKILVLQSDFGLKDGAVSAMKGVAIGVSPDLKIFDLTHEIPAYNIWEAAYRLVQTVPYYPAGTVFVSVVDPGVGTSRKSVVLKTKTGQFIVTPDNGTLTLVAQSLGIAALRQIDEVTNRRKDSEKSYTFHGRDVYSYTGARLAAGIITYEQVGAELPKQVVEIPYQKATLENGVWKGNISVLDVQYGNIWTNIDSELIKQAKIKYGDVLHLKIFHQGKKIYEGDAPYSQTFGAVAEGKPLSYLNSLLQLSFALNQASFAEVHHIASGHEWSVEVTVKKDK</sequence>
<dbReference type="Gene3D" id="3.40.50.10790">
    <property type="entry name" value="S-adenosyl-l-methionine hydroxide adenosyltransferase, N-terminal"/>
    <property type="match status" value="1"/>
</dbReference>
<feature type="domain" description="S-adenosyl-l-methionine hydroxide adenosyltransferase N-terminal" evidence="3">
    <location>
        <begin position="28"/>
        <end position="176"/>
    </location>
</feature>
<organism evidence="5 6">
    <name type="scientific">Pedobacter lusitanus</name>
    <dbReference type="NCBI Taxonomy" id="1503925"/>
    <lineage>
        <taxon>Bacteria</taxon>
        <taxon>Pseudomonadati</taxon>
        <taxon>Bacteroidota</taxon>
        <taxon>Sphingobacteriia</taxon>
        <taxon>Sphingobacteriales</taxon>
        <taxon>Sphingobacteriaceae</taxon>
        <taxon>Pedobacter</taxon>
    </lineage>
</organism>
<dbReference type="InterPro" id="IPR046470">
    <property type="entry name" value="SAM_HAT_C"/>
</dbReference>
<reference evidence="5 6" key="1">
    <citation type="submission" date="2015-01" db="EMBL/GenBank/DDBJ databases">
        <title>Draft genome sequence of Pedobacter sp. NL19 isolated from sludge of an effluent treatment pond in an abandoned uranium mine.</title>
        <authorList>
            <person name="Santos T."/>
            <person name="Caetano T."/>
            <person name="Covas C."/>
            <person name="Cruz A."/>
            <person name="Mendo S."/>
        </authorList>
    </citation>
    <scope>NUCLEOTIDE SEQUENCE [LARGE SCALE GENOMIC DNA]</scope>
    <source>
        <strain evidence="5 6">NL19</strain>
    </source>
</reference>
<dbReference type="PANTHER" id="PTHR35092:SF1">
    <property type="entry name" value="CHLORINASE MJ1651"/>
    <property type="match status" value="1"/>
</dbReference>
<proteinExistence type="inferred from homology"/>